<proteinExistence type="predicted"/>
<dbReference type="AlphaFoldDB" id="A0A4Z1P684"/>
<accession>A0A4Z1P684</accession>
<keyword evidence="2" id="KW-1185">Reference proteome</keyword>
<sequence length="74" mass="8651">MKEERFEQGEASRYIKLKKRRRVYRGIDTDSTTLKSVWIFSNQDKGQLTSVTSAAECTCFEPTTFNQASHEKER</sequence>
<comment type="caution">
    <text evidence="1">The sequence shown here is derived from an EMBL/GenBank/DDBJ whole genome shotgun (WGS) entry which is preliminary data.</text>
</comment>
<organism evidence="1 2">
    <name type="scientific">Venturia nashicola</name>
    <dbReference type="NCBI Taxonomy" id="86259"/>
    <lineage>
        <taxon>Eukaryota</taxon>
        <taxon>Fungi</taxon>
        <taxon>Dikarya</taxon>
        <taxon>Ascomycota</taxon>
        <taxon>Pezizomycotina</taxon>
        <taxon>Dothideomycetes</taxon>
        <taxon>Pleosporomycetidae</taxon>
        <taxon>Venturiales</taxon>
        <taxon>Venturiaceae</taxon>
        <taxon>Venturia</taxon>
    </lineage>
</organism>
<evidence type="ECO:0000313" key="2">
    <source>
        <dbReference type="Proteomes" id="UP000298493"/>
    </source>
</evidence>
<name>A0A4Z1P684_9PEZI</name>
<dbReference type="EMBL" id="SNSC02000018">
    <property type="protein sequence ID" value="TID16495.1"/>
    <property type="molecule type" value="Genomic_DNA"/>
</dbReference>
<protein>
    <submittedName>
        <fullName evidence="1">Uncharacterized protein</fullName>
    </submittedName>
</protein>
<dbReference type="Proteomes" id="UP000298493">
    <property type="component" value="Unassembled WGS sequence"/>
</dbReference>
<evidence type="ECO:0000313" key="1">
    <source>
        <dbReference type="EMBL" id="TID16495.1"/>
    </source>
</evidence>
<reference evidence="1 2" key="1">
    <citation type="submission" date="2019-04" db="EMBL/GenBank/DDBJ databases">
        <title>High contiguity whole genome sequence and gene annotation resource for two Venturia nashicola isolates.</title>
        <authorList>
            <person name="Prokchorchik M."/>
            <person name="Won K."/>
            <person name="Lee Y."/>
            <person name="Choi E.D."/>
            <person name="Segonzac C."/>
            <person name="Sohn K.H."/>
        </authorList>
    </citation>
    <scope>NUCLEOTIDE SEQUENCE [LARGE SCALE GENOMIC DNA]</scope>
    <source>
        <strain evidence="1 2">PRI2</strain>
    </source>
</reference>
<gene>
    <name evidence="1" type="ORF">E6O75_ATG11613</name>
</gene>